<feature type="repeat" description="WD" evidence="3">
    <location>
        <begin position="330"/>
        <end position="371"/>
    </location>
</feature>
<dbReference type="PANTHER" id="PTHR19846:SF0">
    <property type="entry name" value="PRE-MRNA PROCESSING FACTOR 4"/>
    <property type="match status" value="1"/>
</dbReference>
<dbReference type="GeneID" id="54365403"/>
<dbReference type="Proteomes" id="UP000504637">
    <property type="component" value="Unplaced"/>
</dbReference>
<dbReference type="Gene3D" id="2.130.10.10">
    <property type="entry name" value="YVTN repeat-like/Quinoprotein amine dehydrogenase"/>
    <property type="match status" value="3"/>
</dbReference>
<evidence type="ECO:0000259" key="5">
    <source>
        <dbReference type="SMART" id="SM00500"/>
    </source>
</evidence>
<dbReference type="InterPro" id="IPR036285">
    <property type="entry name" value="PRP4-like_sf"/>
</dbReference>
<dbReference type="AlphaFoldDB" id="A0A6J3M7B9"/>
<feature type="region of interest" description="Disordered" evidence="4">
    <location>
        <begin position="1"/>
        <end position="20"/>
    </location>
</feature>
<protein>
    <submittedName>
        <fullName evidence="7">WD40 repeat-like protein</fullName>
    </submittedName>
</protein>
<proteinExistence type="predicted"/>
<dbReference type="Pfam" id="PF00400">
    <property type="entry name" value="WD40"/>
    <property type="match status" value="6"/>
</dbReference>
<feature type="repeat" description="WD" evidence="3">
    <location>
        <begin position="372"/>
        <end position="413"/>
    </location>
</feature>
<dbReference type="InterPro" id="IPR015943">
    <property type="entry name" value="WD40/YVTN_repeat-like_dom_sf"/>
</dbReference>
<dbReference type="SMART" id="SM00500">
    <property type="entry name" value="SFM"/>
    <property type="match status" value="1"/>
</dbReference>
<dbReference type="PANTHER" id="PTHR19846">
    <property type="entry name" value="WD40 REPEAT PROTEIN"/>
    <property type="match status" value="1"/>
</dbReference>
<dbReference type="OrthoDB" id="540662at2759"/>
<gene>
    <name evidence="7" type="ORF">K489DRAFT_409593</name>
</gene>
<dbReference type="InterPro" id="IPR019775">
    <property type="entry name" value="WD40_repeat_CS"/>
</dbReference>
<dbReference type="InterPro" id="IPR036322">
    <property type="entry name" value="WD40_repeat_dom_sf"/>
</dbReference>
<dbReference type="PROSITE" id="PS00678">
    <property type="entry name" value="WD_REPEATS_1"/>
    <property type="match status" value="2"/>
</dbReference>
<dbReference type="PROSITE" id="PS50082">
    <property type="entry name" value="WD_REPEATS_2"/>
    <property type="match status" value="4"/>
</dbReference>
<dbReference type="Pfam" id="PF08799">
    <property type="entry name" value="PRP4"/>
    <property type="match status" value="1"/>
</dbReference>
<dbReference type="Gene3D" id="4.10.280.110">
    <property type="entry name" value="Pre-mRNA processing factor 4 domain"/>
    <property type="match status" value="1"/>
</dbReference>
<dbReference type="InterPro" id="IPR001680">
    <property type="entry name" value="WD40_rpt"/>
</dbReference>
<evidence type="ECO:0000256" key="1">
    <source>
        <dbReference type="ARBA" id="ARBA00022574"/>
    </source>
</evidence>
<keyword evidence="1 3" id="KW-0853">WD repeat</keyword>
<dbReference type="RefSeq" id="XP_033460824.1">
    <property type="nucleotide sequence ID" value="XM_033607604.1"/>
</dbReference>
<organism evidence="7">
    <name type="scientific">Dissoconium aciculare CBS 342.82</name>
    <dbReference type="NCBI Taxonomy" id="1314786"/>
    <lineage>
        <taxon>Eukaryota</taxon>
        <taxon>Fungi</taxon>
        <taxon>Dikarya</taxon>
        <taxon>Ascomycota</taxon>
        <taxon>Pezizomycotina</taxon>
        <taxon>Dothideomycetes</taxon>
        <taxon>Dothideomycetidae</taxon>
        <taxon>Mycosphaerellales</taxon>
        <taxon>Dissoconiaceae</taxon>
        <taxon>Dissoconium</taxon>
    </lineage>
</organism>
<dbReference type="CDD" id="cd00200">
    <property type="entry name" value="WD40"/>
    <property type="match status" value="1"/>
</dbReference>
<dbReference type="GO" id="GO:0030621">
    <property type="term" value="F:U4 snRNA binding"/>
    <property type="evidence" value="ECO:0007669"/>
    <property type="project" value="TreeGrafter"/>
</dbReference>
<dbReference type="InterPro" id="IPR014906">
    <property type="entry name" value="PRP4-like"/>
</dbReference>
<sequence length="529" mass="57465">MAGQIHPSRQAYVEESHEADTSIDLARLPTDNNYSIPSLAAGVPSQQSSVLLDEFARKRKAAQIAVPTDDLRVRAELRARGEPITLFGEKREDRRDRLREILFAVQEGADDDDSMLEGDEDEEDEEVPTEFFTKGSEELRKSRQDILKFSIPRANQRVAFQKAESTISVQTHVQHRHAIKQNLGAFELFGSQIACGRAVSAVRFHPKGELLAVGDWTGSVQLLNVPNLDTKMVLRGHRAMIGGLAWHPDADITSTPSPGTISLASSGGQGDNDIHLWSLAQDTPVATLSGHSGRVCKIEFHPSGKYLASASYDTTWRLWDVATTTELLSQEGHSREVYAVGFQSDGSLIATAGLDSIGRVWDLRTGKAIMVLEGHAQPIYGLDWNPDGFRIATGSVDGFAKVWDVRAVRESASIGANVGGVTEVRWFKGSDGPSMAASPLKRDSVMNGDSSHDTEDEYIPKKSGTFLVSGGFDKAVNVFSSDDWALCKSLTGHDGAVLSADISTDAQWIASCGRDRTVKLWASDMAGGI</sequence>
<dbReference type="GO" id="GO:0017070">
    <property type="term" value="F:U6 snRNA binding"/>
    <property type="evidence" value="ECO:0007669"/>
    <property type="project" value="TreeGrafter"/>
</dbReference>
<reference evidence="7" key="1">
    <citation type="submission" date="2020-01" db="EMBL/GenBank/DDBJ databases">
        <authorList>
            <consortium name="DOE Joint Genome Institute"/>
            <person name="Haridas S."/>
            <person name="Albert R."/>
            <person name="Binder M."/>
            <person name="Bloem J."/>
            <person name="Labutti K."/>
            <person name="Salamov A."/>
            <person name="Andreopoulos B."/>
            <person name="Baker S.E."/>
            <person name="Barry K."/>
            <person name="Bills G."/>
            <person name="Bluhm B.H."/>
            <person name="Cannon C."/>
            <person name="Castanera R."/>
            <person name="Culley D.E."/>
            <person name="Daum C."/>
            <person name="Ezra D."/>
            <person name="Gonzalez J.B."/>
            <person name="Henrissat B."/>
            <person name="Kuo A."/>
            <person name="Liang C."/>
            <person name="Lipzen A."/>
            <person name="Lutzoni F."/>
            <person name="Magnuson J."/>
            <person name="Mondo S."/>
            <person name="Nolan M."/>
            <person name="Ohm R."/>
            <person name="Pangilinan J."/>
            <person name="Park H.-J."/>
            <person name="Ramirez L."/>
            <person name="Alfaro M."/>
            <person name="Sun H."/>
            <person name="Tritt A."/>
            <person name="Yoshinaga Y."/>
            <person name="Zwiers L.-H."/>
            <person name="Turgeon B.G."/>
            <person name="Goodwin S.B."/>
            <person name="Spatafora J.W."/>
            <person name="Crous P.W."/>
            <person name="Grigoriev I.V."/>
        </authorList>
    </citation>
    <scope>NUCLEOTIDE SEQUENCE</scope>
    <source>
        <strain evidence="7">CBS 342.82</strain>
    </source>
</reference>
<feature type="compositionally biased region" description="Acidic residues" evidence="4">
    <location>
        <begin position="109"/>
        <end position="128"/>
    </location>
</feature>
<dbReference type="SMART" id="SM00320">
    <property type="entry name" value="WD40"/>
    <property type="match status" value="7"/>
</dbReference>
<feature type="repeat" description="WD" evidence="3">
    <location>
        <begin position="490"/>
        <end position="521"/>
    </location>
</feature>
<reference evidence="7" key="2">
    <citation type="submission" date="2020-04" db="EMBL/GenBank/DDBJ databases">
        <authorList>
            <consortium name="NCBI Genome Project"/>
        </authorList>
    </citation>
    <scope>NUCLEOTIDE SEQUENCE</scope>
    <source>
        <strain evidence="7">CBS 342.82</strain>
    </source>
</reference>
<feature type="repeat" description="WD" evidence="3">
    <location>
        <begin position="288"/>
        <end position="329"/>
    </location>
</feature>
<dbReference type="SUPFAM" id="SSF50978">
    <property type="entry name" value="WD40 repeat-like"/>
    <property type="match status" value="1"/>
</dbReference>
<keyword evidence="2" id="KW-0677">Repeat</keyword>
<dbReference type="InterPro" id="IPR020472">
    <property type="entry name" value="WD40_PAC1"/>
</dbReference>
<evidence type="ECO:0000256" key="4">
    <source>
        <dbReference type="SAM" id="MobiDB-lite"/>
    </source>
</evidence>
<evidence type="ECO:0000256" key="3">
    <source>
        <dbReference type="PROSITE-ProRule" id="PRU00221"/>
    </source>
</evidence>
<reference evidence="7" key="3">
    <citation type="submission" date="2025-08" db="UniProtKB">
        <authorList>
            <consortium name="RefSeq"/>
        </authorList>
    </citation>
    <scope>IDENTIFICATION</scope>
    <source>
        <strain evidence="7">CBS 342.82</strain>
    </source>
</reference>
<evidence type="ECO:0000313" key="6">
    <source>
        <dbReference type="Proteomes" id="UP000504637"/>
    </source>
</evidence>
<name>A0A6J3M7B9_9PEZI</name>
<evidence type="ECO:0000256" key="2">
    <source>
        <dbReference type="ARBA" id="ARBA00022737"/>
    </source>
</evidence>
<dbReference type="PROSITE" id="PS50294">
    <property type="entry name" value="WD_REPEATS_REGION"/>
    <property type="match status" value="4"/>
</dbReference>
<evidence type="ECO:0000313" key="7">
    <source>
        <dbReference type="RefSeq" id="XP_033460824.1"/>
    </source>
</evidence>
<feature type="domain" description="Pre-mRNA processing factor 4 (PRP4)-like" evidence="5">
    <location>
        <begin position="68"/>
        <end position="122"/>
    </location>
</feature>
<dbReference type="SUPFAM" id="SSF158230">
    <property type="entry name" value="PRP4-like"/>
    <property type="match status" value="1"/>
</dbReference>
<keyword evidence="6" id="KW-1185">Reference proteome</keyword>
<dbReference type="GO" id="GO:0046540">
    <property type="term" value="C:U4/U6 x U5 tri-snRNP complex"/>
    <property type="evidence" value="ECO:0007669"/>
    <property type="project" value="TreeGrafter"/>
</dbReference>
<dbReference type="PRINTS" id="PR00320">
    <property type="entry name" value="GPROTEINBRPT"/>
</dbReference>
<feature type="region of interest" description="Disordered" evidence="4">
    <location>
        <begin position="109"/>
        <end position="134"/>
    </location>
</feature>
<dbReference type="GO" id="GO:0000398">
    <property type="term" value="P:mRNA splicing, via spliceosome"/>
    <property type="evidence" value="ECO:0007669"/>
    <property type="project" value="TreeGrafter"/>
</dbReference>
<accession>A0A6J3M7B9</accession>